<dbReference type="AlphaFoldDB" id="A0A7R9MDP1"/>
<feature type="coiled-coil region" evidence="4">
    <location>
        <begin position="95"/>
        <end position="122"/>
    </location>
</feature>
<dbReference type="Pfam" id="PF13923">
    <property type="entry name" value="zf-C3HC4_2"/>
    <property type="match status" value="1"/>
</dbReference>
<evidence type="ECO:0000256" key="3">
    <source>
        <dbReference type="PROSITE-ProRule" id="PRU00175"/>
    </source>
</evidence>
<dbReference type="InterPro" id="IPR037177">
    <property type="entry name" value="DLC_sf"/>
</dbReference>
<keyword evidence="1 3" id="KW-0863">Zinc-finger</keyword>
<dbReference type="InterPro" id="IPR001841">
    <property type="entry name" value="Znf_RING"/>
</dbReference>
<dbReference type="SUPFAM" id="SSF57850">
    <property type="entry name" value="RING/U-box"/>
    <property type="match status" value="1"/>
</dbReference>
<dbReference type="GO" id="GO:0030286">
    <property type="term" value="C:dynein complex"/>
    <property type="evidence" value="ECO:0007669"/>
    <property type="project" value="InterPro"/>
</dbReference>
<evidence type="ECO:0000256" key="2">
    <source>
        <dbReference type="ARBA" id="ARBA00022833"/>
    </source>
</evidence>
<dbReference type="Proteomes" id="UP000728032">
    <property type="component" value="Unassembled WGS sequence"/>
</dbReference>
<dbReference type="GO" id="GO:0008270">
    <property type="term" value="F:zinc ion binding"/>
    <property type="evidence" value="ECO:0007669"/>
    <property type="project" value="UniProtKB-KW"/>
</dbReference>
<dbReference type="OrthoDB" id="6477069at2759"/>
<dbReference type="GO" id="GO:0007017">
    <property type="term" value="P:microtubule-based process"/>
    <property type="evidence" value="ECO:0007669"/>
    <property type="project" value="InterPro"/>
</dbReference>
<name>A0A7R9MDP1_9ACAR</name>
<keyword evidence="7" id="KW-1185">Reference proteome</keyword>
<evidence type="ECO:0000313" key="6">
    <source>
        <dbReference type="EMBL" id="CAD7658122.1"/>
    </source>
</evidence>
<evidence type="ECO:0000256" key="1">
    <source>
        <dbReference type="ARBA" id="ARBA00022771"/>
    </source>
</evidence>
<feature type="domain" description="RING-type" evidence="5">
    <location>
        <begin position="34"/>
        <end position="73"/>
    </location>
</feature>
<keyword evidence="1 3" id="KW-0479">Metal-binding</keyword>
<evidence type="ECO:0000256" key="4">
    <source>
        <dbReference type="SAM" id="Coils"/>
    </source>
</evidence>
<dbReference type="EMBL" id="OC929175">
    <property type="protein sequence ID" value="CAD7658122.1"/>
    <property type="molecule type" value="Genomic_DNA"/>
</dbReference>
<dbReference type="EMBL" id="CAJPVJ010014350">
    <property type="protein sequence ID" value="CAG2175308.1"/>
    <property type="molecule type" value="Genomic_DNA"/>
</dbReference>
<evidence type="ECO:0000259" key="5">
    <source>
        <dbReference type="PROSITE" id="PS50089"/>
    </source>
</evidence>
<dbReference type="Gene3D" id="3.30.740.10">
    <property type="entry name" value="Protein Inhibitor Of Neuronal Nitric Oxide Synthase"/>
    <property type="match status" value="1"/>
</dbReference>
<dbReference type="InterPro" id="IPR001372">
    <property type="entry name" value="Dynein_light_chain_typ-1/2"/>
</dbReference>
<organism evidence="6">
    <name type="scientific">Oppiella nova</name>
    <dbReference type="NCBI Taxonomy" id="334625"/>
    <lineage>
        <taxon>Eukaryota</taxon>
        <taxon>Metazoa</taxon>
        <taxon>Ecdysozoa</taxon>
        <taxon>Arthropoda</taxon>
        <taxon>Chelicerata</taxon>
        <taxon>Arachnida</taxon>
        <taxon>Acari</taxon>
        <taxon>Acariformes</taxon>
        <taxon>Sarcoptiformes</taxon>
        <taxon>Oribatida</taxon>
        <taxon>Brachypylina</taxon>
        <taxon>Oppioidea</taxon>
        <taxon>Oppiidae</taxon>
        <taxon>Oppiella</taxon>
    </lineage>
</organism>
<accession>A0A7R9MDP1</accession>
<keyword evidence="2" id="KW-0862">Zinc</keyword>
<dbReference type="SUPFAM" id="SSF54648">
    <property type="entry name" value="DLC"/>
    <property type="match status" value="1"/>
</dbReference>
<dbReference type="Gene3D" id="3.30.40.10">
    <property type="entry name" value="Zinc/RING finger domain, C3HC4 (zinc finger)"/>
    <property type="match status" value="1"/>
</dbReference>
<proteinExistence type="predicted"/>
<dbReference type="PROSITE" id="PS50089">
    <property type="entry name" value="ZF_RING_2"/>
    <property type="match status" value="1"/>
</dbReference>
<evidence type="ECO:0000313" key="7">
    <source>
        <dbReference type="Proteomes" id="UP000728032"/>
    </source>
</evidence>
<protein>
    <recommendedName>
        <fullName evidence="5">RING-type domain-containing protein</fullName>
    </recommendedName>
</protein>
<dbReference type="Pfam" id="PF01221">
    <property type="entry name" value="Dynein_light"/>
    <property type="match status" value="1"/>
</dbReference>
<keyword evidence="4" id="KW-0175">Coiled coil</keyword>
<dbReference type="PANTHER" id="PTHR15315">
    <property type="entry name" value="RING FINGER PROTEIN 41, 151"/>
    <property type="match status" value="1"/>
</dbReference>
<reference evidence="6" key="1">
    <citation type="submission" date="2020-11" db="EMBL/GenBank/DDBJ databases">
        <authorList>
            <person name="Tran Van P."/>
        </authorList>
    </citation>
    <scope>NUCLEOTIDE SEQUENCE</scope>
</reference>
<sequence length="272" mass="31886">MSKIYHLIITKQMAGYERERTVDLSDLERDELSCSICQDLLNRPVVAQCCLQMFCKDCIHNWLDSSNTCPYDRKPLSVRELCRPPRIVLIDVNQYKQLIDENNELKTERQSLLQRIQDITRRDTYLRNRSFTTNCENGILTQSTSLGNCIQEIPGWIQNGLVYPQIIDNKMNEEITDRVLAIVCDEINQEMSVSLVSQKIVTNLNESLGHRWHCTVIYKYGTRAIFIYEPGFWIQLKFGLLFFIIYKTQTFGGKQLRSGERWKVPCIQKWTN</sequence>
<dbReference type="PANTHER" id="PTHR15315:SF26">
    <property type="entry name" value="E3 UBIQUITIN-PROTEIN LIGASE NRDP1"/>
    <property type="match status" value="1"/>
</dbReference>
<gene>
    <name evidence="6" type="ORF">ONB1V03_LOCUS14747</name>
</gene>
<dbReference type="InterPro" id="IPR013083">
    <property type="entry name" value="Znf_RING/FYVE/PHD"/>
</dbReference>